<name>A0AAV9UNM5_9PEZI</name>
<dbReference type="Proteomes" id="UP001373714">
    <property type="component" value="Unassembled WGS sequence"/>
</dbReference>
<sequence length="134" mass="15280">MGHFGVAFDQMLMVTLSGRLKPDYVEIYLRDTSADLKSLAQRHAELGAIAEYYESNPSRGISIKLQVLFYSYSSIEIFDPRYITELRFGLVYLLRRLDKNVRDLIAQVANDLSAAVNLETLSITNEEYDGTNFD</sequence>
<evidence type="ECO:0000313" key="2">
    <source>
        <dbReference type="Proteomes" id="UP001373714"/>
    </source>
</evidence>
<comment type="caution">
    <text evidence="1">The sequence shown here is derived from an EMBL/GenBank/DDBJ whole genome shotgun (WGS) entry which is preliminary data.</text>
</comment>
<keyword evidence="2" id="KW-1185">Reference proteome</keyword>
<reference evidence="1 2" key="1">
    <citation type="submission" date="2019-10" db="EMBL/GenBank/DDBJ databases">
        <authorList>
            <person name="Palmer J.M."/>
        </authorList>
    </citation>
    <scope>NUCLEOTIDE SEQUENCE [LARGE SCALE GENOMIC DNA]</scope>
    <source>
        <strain evidence="1 2">TWF730</strain>
    </source>
</reference>
<gene>
    <name evidence="1" type="ORF">TWF730_010567</name>
</gene>
<organism evidence="1 2">
    <name type="scientific">Orbilia blumenaviensis</name>
    <dbReference type="NCBI Taxonomy" id="1796055"/>
    <lineage>
        <taxon>Eukaryota</taxon>
        <taxon>Fungi</taxon>
        <taxon>Dikarya</taxon>
        <taxon>Ascomycota</taxon>
        <taxon>Pezizomycotina</taxon>
        <taxon>Orbiliomycetes</taxon>
        <taxon>Orbiliales</taxon>
        <taxon>Orbiliaceae</taxon>
        <taxon>Orbilia</taxon>
    </lineage>
</organism>
<proteinExistence type="predicted"/>
<protein>
    <submittedName>
        <fullName evidence="1">Uncharacterized protein</fullName>
    </submittedName>
</protein>
<dbReference type="EMBL" id="JAVHNS010000008">
    <property type="protein sequence ID" value="KAK6346238.1"/>
    <property type="molecule type" value="Genomic_DNA"/>
</dbReference>
<accession>A0AAV9UNM5</accession>
<dbReference type="AlphaFoldDB" id="A0AAV9UNM5"/>
<evidence type="ECO:0000313" key="1">
    <source>
        <dbReference type="EMBL" id="KAK6346238.1"/>
    </source>
</evidence>